<feature type="region of interest" description="Disordered" evidence="1">
    <location>
        <begin position="1289"/>
        <end position="1314"/>
    </location>
</feature>
<dbReference type="GeneID" id="92517071"/>
<dbReference type="KEGG" id="lmat:92517071"/>
<feature type="region of interest" description="Disordered" evidence="1">
    <location>
        <begin position="3276"/>
        <end position="3304"/>
    </location>
</feature>
<comment type="caution">
    <text evidence="2">The sequence shown here is derived from an EMBL/GenBank/DDBJ whole genome shotgun (WGS) entry which is preliminary data.</text>
</comment>
<protein>
    <submittedName>
        <fullName evidence="2">Uncharacterized protein</fullName>
    </submittedName>
</protein>
<feature type="region of interest" description="Disordered" evidence="1">
    <location>
        <begin position="1121"/>
        <end position="1141"/>
    </location>
</feature>
<keyword evidence="3" id="KW-1185">Reference proteome</keyword>
<feature type="region of interest" description="Disordered" evidence="1">
    <location>
        <begin position="4570"/>
        <end position="4592"/>
    </location>
</feature>
<dbReference type="RefSeq" id="XP_067180916.1">
    <property type="nucleotide sequence ID" value="XM_067324559.1"/>
</dbReference>
<dbReference type="EMBL" id="JAFEUZ010000008">
    <property type="protein sequence ID" value="KAG5485763.1"/>
    <property type="molecule type" value="Genomic_DNA"/>
</dbReference>
<feature type="region of interest" description="Disordered" evidence="1">
    <location>
        <begin position="4121"/>
        <end position="4141"/>
    </location>
</feature>
<feature type="region of interest" description="Disordered" evidence="1">
    <location>
        <begin position="2590"/>
        <end position="2615"/>
    </location>
</feature>
<feature type="compositionally biased region" description="Low complexity" evidence="1">
    <location>
        <begin position="1121"/>
        <end position="1139"/>
    </location>
</feature>
<evidence type="ECO:0000256" key="1">
    <source>
        <dbReference type="SAM" id="MobiDB-lite"/>
    </source>
</evidence>
<feature type="compositionally biased region" description="Basic and acidic residues" evidence="1">
    <location>
        <begin position="4572"/>
        <end position="4589"/>
    </location>
</feature>
<feature type="region of interest" description="Disordered" evidence="1">
    <location>
        <begin position="1645"/>
        <end position="1668"/>
    </location>
</feature>
<feature type="region of interest" description="Disordered" evidence="1">
    <location>
        <begin position="2780"/>
        <end position="2802"/>
    </location>
</feature>
<feature type="compositionally biased region" description="Basic and acidic residues" evidence="1">
    <location>
        <begin position="4040"/>
        <end position="4055"/>
    </location>
</feature>
<feature type="region of interest" description="Disordered" evidence="1">
    <location>
        <begin position="4028"/>
        <end position="4055"/>
    </location>
</feature>
<feature type="compositionally biased region" description="Polar residues" evidence="1">
    <location>
        <begin position="1655"/>
        <end position="1667"/>
    </location>
</feature>
<evidence type="ECO:0000313" key="2">
    <source>
        <dbReference type="EMBL" id="KAG5485763.1"/>
    </source>
</evidence>
<gene>
    <name evidence="2" type="ORF">LSCM1_07174</name>
</gene>
<dbReference type="Proteomes" id="UP000673552">
    <property type="component" value="Unassembled WGS sequence"/>
</dbReference>
<proteinExistence type="predicted"/>
<sequence>MCKEALAGHLRDSSARRWWGLSAEAELRVHFQRALRWRSNACAHAAGGREQLAGAVMRPMAAFVVETYASLCGRLVGARSGDAALSAGARHPSVSSELQWQLLALLVLADEVCAALGSSNVGSAPASRRLGDDTDSSVVSECIVAVTAAQLCALRHVGSHVGVADATTTGTGRSEANAREATAEARYRLHAARATRRLVESLLILCHMEPHQGAALLPPERSAACAMCSLDCWLGQQLCCLAGASCGPSHAVSGHSDEGEAFSAPLLLLLRLLVQSTSWLDRVSSAEAESAPYIRRVCAAVLLIEGVVARATEGAQTRCADTLRGALQLSRPLVREDGGVESVVPSCTVRSPQRTQLRSQLFHESTDAEGLAAPLPAVTGCFVCTVLDSCAPSTLRLLLFSGTPSQRLQSETSGPEEPADWELAAEVMMLLAPGMALSMAWRHRHTRAVQSMLCTSAVPIAMAAKCAGAVEGAGTTASVPGHLDAAAHSVLLQRCDALKQVCHRLSASAGSDTFPALEPAALLLPWSQQWSSPFLCFVFSQLHPPAVARMAEAVLERLVPMPSLFSAVPHEAHSGARRAAAPATRPNRKEEECRGAGEVVGTTRHQLAVLALHSTLASASSEDVRAEVAQVLLSRLCAVLTRNACTMKRSDADLTRMRVHVACLCLAVLLACTSTSPRDQAAAMHQLLTALTSLADDGEHPPHSRREGDDVYAVLHSWCRGALGDMILARHAQLSRWCSLCVRGAPAELRSNEAPYGGPLRPPSPADHLAAWWEDQPRLRKDCNWTGARLMRLCNTAAHLAATPTATPIVPSPRQLPGLPAFSVADAEAAKVACTAAYDTLSLEQLCHLALASAAPPLLEASQTAPTAGTESSTTSARPPTPLVNRSCVCALVTTEGGALLLGSDLSSEVGVRSIFRHTATQAQAREDGALNVLQHHQGRLLTDRQRQSLVKALRDFSQRRSVKEAVALFYALERQHRRLQLAEAELFAETARRAPLVFLVRLLLYVPPPCKSAVLARAIIAGAWKAYQRALQRHSRQVAEAAVEETWPGGQREKLPIPSRLRRLSRRRIEQAWYESLAVALRALALIPSTSAADGPHEEQHRALSLLQRLVYARPRSMQPLSLPRPASSSSAGAAVPADEWDSGTVQGAQLLTALLRSSPWSGAPHTPHEPQKAALSHSVKTLCQIVQLCDANGDSVTAMRAYLRVANSHALPPPAHSHPPSSAAPVVAAHDSAKQIRLTAHAHHAQVIPLPLLLPLETCISLVHLASMHVAAACDEGAVAHAIRATAASGEHHQESSEAFAPGAPSDPDALRSGTALVEDSFDRRVGRGDAETKARPYLRAALEAGAVAPSDAVTESAAEIARLASTPARGGTRGGNVDRANDKATPVTVATVATADDSHVMEYAANCIAAVQRLSPTLPDRLRRVLDADSALIPLTAALHDALQWCRLRPRSMPAREGATIIADGLDTASLHLLADHADSDNPAAVDVVTPLLAALFQLEGAEMSDVVNVAPLHPVTPFAANAAAIGTVSDAGAAMEEVEGRETSCMVVVVTRRTFLCRAARANLDVWRLVRHADVLLSYTWDYVWELYRMESTVLWVSPAQQQRAYLAVAECAQVIVAALQALDVWAVEMLAHEARQRGYDDNQGDELPSLRTTGNSVPTAPSSEWGLQRSVDEWRGRLRSEMLERVLVRLLNDSDLPDAAVACRGEKALATLPCCLPSWGRADTTSAAIAHLLALIQHSRTALENCSPSKALMQLAGDSLRGGVATTQQFCDALSPLMHTSLAGVDGARAMLPVHLSHLALDSLSYVLHCVTVAAMSPRPPQTIAALAELEIGGIAALLARVAAAEGVLQHTASLVEHALLRIELTDFAPHTADAQLLRTLWCLSATLKYTAVLLDECMAWWTLLDLEAATATAPPSELLQAIDTSGRNCGGTFTSARMPPVSDGVLADLRAQLRRLAAAFADLYALGWCGGVHAHLPEDFRARLWSRDESRAQHLHVCLALHHLTGASGDAAVSSRLTGVAEALEQALALHPSASAVSGSRRGSAIPKQSGSIDMDAFIRDRDEGVTEAARRTALVATRTIERMLLAYLALRKGGAGVAGRTPGPVTLVSITAVEASLQRALMHHLPLSQRALLWRLFPVLIDDGCHAPSVYEATPDGASGDAPQSMSCETAVAEERPWGAMCAVPTAVWRQLVRLGEGRESMGSDGALRSGTASEDASVMHSERLVVYAALLSRRPLVLAGVVCHPLVRHHQLAETLREQRQQVQVGASSASAAGVSKGMSCEWLKRLLLYGAEDDTIEEAKLAASGEAGEPALPIVGATVGSPLNEDGGGGSLCTSLRGPLPFLLSHSMREQFVSVLTLAVLRDASLICVDHVGVPLAAAANAAGGAAACPPSLSQPSSFMSPLAVEALVAQKRERMLMELVQHLGYVAPHALRTAFQWITGTPYPPKAREPLSSVLSAEEVPQAELEGITLSCVDATSLRRVQVALLSCGPWPTGVARALLEYAARVHVAAPAGPVTQAHSSGDHTTKAPFSETRELYRELKWQPDKEQYGVDATSRALAAAAQLRLDATGGVRMPSVRRSLQHHSADVGGSPLRERHENSSDASASCFPAGAAALPSSAETSGSKLSAHYRANHFRVGSSPRLLPEAAEESSCVDSTRQADYPSADVPLSAIQLACEKGAYLVRGVRAADAPHAEGAAARMALRMRELAMAPSYTACAHLLVDDAFSADVTALPTTHVTATLMCAWHTLLLRAAELDCCEETSVSAGGHNRAVTAEVQSSTRKLQRSEGSSRDPRSMALLEVYAMFFLLASRMHGRLTATMSPCQQPEVHQLLLSEQRRLRSLKQEVAAYWAAVWADEVMVSEPVLRCSTASEAEAIGARIDKYCRSGADGGGMPSLTFGPLNLREHLRRAQARMQTTSNERSASCSSLKTSRSSEAEDCGAAAELVDVHKEISAQLRDACARMTLRPRVLTAEGSARPQDADAHINPEQAWSLWPPAASEAYRLRASMRESLRADALVTVTLRHPVSVVAYLRAWQREHEPVLESRLSSTSAARPVGSVRTSALSAYNVEGAACVVLPAVCVQSSPAVPRNDAQRISLMDVWRAVDAFEGRGCLVLACMPRGSHGHASECGVTCGRGEGAISAGPFQGGLESAAGGGDPAGAGLVMQAFFDVVSREDARLQKGQQQLRRQRAGRPSEKAPSADALVLLSVLRQLRQRLLPPPAGKATVTVPGACGREMSSAAPLAGCEGDMARSVSQWAAFVPLSHTRTRSTPPTRRSGGSGDADTDPWPSGPLRDDTAWSTYLHILHLCGDGLRSRAARRRGRRAAPSAATVTHVAHQLQRLMTLARLEEQTAHPSVPSARRSRLLSDEDSERIICFQIRGLQRIRDHVRILGWTVEQHMELLLAQESVLATVTAVCALQGRPHRDGECSLGEGSSGTVSSGCAGLSRRPPRRVAPGAYERPVNRVEQATAACFYPALAHLLRQRFVATPSSRTTSTSAPEASTSRLVFPLVDRTPRAPHATTAVVTEFGGAAAASAPRQHGPAPSLAPQTTATTATAESDRVASTLLTSIHAALSEAREQGGHPAHRHPICEAAHPCPTPTPGRTCNDLHALLSAVVAAVQRRSRDADPRLLFAFLSGRERDALWPLWASAEASYLELMMESVGLAGSTCSTTQHGHRVLEAGLTLYALVRPWLPLSSAAKEACAMEAALCLVTLALQRHKPLNDARGAAIDVDTAATSLPYLLQAVLVDILHGQQSVRLSARSIVLLGAIYSQLQRWEDEGATTPQVEAGVLLWRILRSLGALSEKDAAEVRDAWSAESEASIAAWRPGAADYMPSRVSDNAAPPSVSDTIRPCTELDCTRTDVGSGPRIIHAIYHGSLQVLCESGSSDGTAEAECGRWRSPLLLAVTRLRTWLACEEIAFAPRPLSRARSSESAAEAALHASTATRLALPQLGVLEDVLCLMLNNLAGDASGARRAHRGDSEREQSATRHYRRAFLSMYGLYAEIKRALSLPPWRGQSRRRQPKRARDGDGSQHCDGGGRLRDGCGADVGDVASLLLEVAVVAALSATEAARPWKSASAISGAWQLTLLTAFVSCCNALGTPLPSSSYRHRRQRSRPEQSLATPVATHVTPPEEGVLACVGVDMHAAVRHLAARLLPRLSEGMPFSAFSASGALQDWRGVLTALRAVQRVTLAFSVPETGVRDGGEGGDAGAAQGGVLVLSTSTAGLLWAPQSHEDFCVRKSEICLEAPSHGADHASRGTAALEGHQAVHSQGRHRHMEQALHSMYYATLRLLCRTQHLLALPLPVLLKELLHPLAELERAAAKASTLSPNAADATPSAVRSTAPGCDDSAAGRNWKVADRLAELVEVAQQVSTHPALRESASSAGPHSGFSSLGACWTTAWLVFMALAQVEEGLFAQCEPPRSSTGGGGLATRATAAFASPSRLFASRYVDLLAQRGTYAADYLAFLLVVSHHCYKLLPMHDNGLSVASQAEEERRVQLRRTQLRHVVAVAAAPSAVGAVMRLFQLEPSPHPLRAATVKARPFLGAAFTSTAAPDTDAKKGLPCAHEEERASSEARLPLSALTPDEEALLHRLNHLLQTARGQSALPCKGRGGA</sequence>
<reference evidence="3" key="2">
    <citation type="journal article" date="2021" name="Sci. Data">
        <title>Chromosome-scale genome sequencing, assembly and annotation of six genomes from subfamily Leishmaniinae.</title>
        <authorList>
            <person name="Almutairi H."/>
            <person name="Urbaniak M.D."/>
            <person name="Bates M.D."/>
            <person name="Jariyapan N."/>
            <person name="Kwakye-Nuako G."/>
            <person name="Thomaz Soccol V."/>
            <person name="Al-Salem W.S."/>
            <person name="Dillon R.J."/>
            <person name="Bates P.A."/>
            <person name="Gatherer D."/>
        </authorList>
    </citation>
    <scope>NUCLEOTIDE SEQUENCE [LARGE SCALE GENOMIC DNA]</scope>
</reference>
<dbReference type="OrthoDB" id="267208at2759"/>
<name>A0A836HQM2_9TRYP</name>
<feature type="region of interest" description="Disordered" evidence="1">
    <location>
        <begin position="575"/>
        <end position="597"/>
    </location>
</feature>
<feature type="region of interest" description="Disordered" evidence="1">
    <location>
        <begin position="3546"/>
        <end position="3571"/>
    </location>
</feature>
<reference evidence="3" key="1">
    <citation type="journal article" date="2021" name="Microbiol. Resour. Announc.">
        <title>LGAAP: Leishmaniinae Genome Assembly and Annotation Pipeline.</title>
        <authorList>
            <person name="Almutairi H."/>
            <person name="Urbaniak M.D."/>
            <person name="Bates M.D."/>
            <person name="Jariyapan N."/>
            <person name="Kwakye-Nuako G."/>
            <person name="Thomaz-Soccol V."/>
            <person name="Al-Salem W.S."/>
            <person name="Dillon R.J."/>
            <person name="Bates P.A."/>
            <person name="Gatherer D."/>
        </authorList>
    </citation>
    <scope>NUCLEOTIDE SEQUENCE [LARGE SCALE GENOMIC DNA]</scope>
</reference>
<organism evidence="2 3">
    <name type="scientific">Leishmania martiniquensis</name>
    <dbReference type="NCBI Taxonomy" id="1580590"/>
    <lineage>
        <taxon>Eukaryota</taxon>
        <taxon>Discoba</taxon>
        <taxon>Euglenozoa</taxon>
        <taxon>Kinetoplastea</taxon>
        <taxon>Metakinetoplastina</taxon>
        <taxon>Trypanosomatida</taxon>
        <taxon>Trypanosomatidae</taxon>
        <taxon>Leishmaniinae</taxon>
        <taxon>Leishmania</taxon>
    </lineage>
</organism>
<evidence type="ECO:0000313" key="3">
    <source>
        <dbReference type="Proteomes" id="UP000673552"/>
    </source>
</evidence>
<accession>A0A836HQM2</accession>